<dbReference type="STRING" id="644358.A0A0C4E6X3"/>
<protein>
    <recommendedName>
        <fullName evidence="4">Helicase C-terminal domain-containing protein</fullName>
    </recommendedName>
</protein>
<keyword evidence="3" id="KW-1185">Reference proteome</keyword>
<evidence type="ECO:0008006" key="4">
    <source>
        <dbReference type="Google" id="ProtNLM"/>
    </source>
</evidence>
<evidence type="ECO:0000313" key="3">
    <source>
        <dbReference type="Proteomes" id="UP000011715"/>
    </source>
</evidence>
<gene>
    <name evidence="1" type="ORF">MAPG_08272</name>
</gene>
<dbReference type="SUPFAM" id="SSF52540">
    <property type="entry name" value="P-loop containing nucleoside triphosphate hydrolases"/>
    <property type="match status" value="1"/>
</dbReference>
<reference evidence="3" key="2">
    <citation type="submission" date="2010-05" db="EMBL/GenBank/DDBJ databases">
        <title>The genome sequence of Magnaporthe poae strain ATCC 64411.</title>
        <authorList>
            <person name="Ma L.-J."/>
            <person name="Dead R."/>
            <person name="Young S."/>
            <person name="Zeng Q."/>
            <person name="Koehrsen M."/>
            <person name="Alvarado L."/>
            <person name="Berlin A."/>
            <person name="Chapman S.B."/>
            <person name="Chen Z."/>
            <person name="Freedman E."/>
            <person name="Gellesch M."/>
            <person name="Goldberg J."/>
            <person name="Griggs A."/>
            <person name="Gujja S."/>
            <person name="Heilman E.R."/>
            <person name="Heiman D."/>
            <person name="Hepburn T."/>
            <person name="Howarth C."/>
            <person name="Jen D."/>
            <person name="Larson L."/>
            <person name="Mehta T."/>
            <person name="Neiman D."/>
            <person name="Pearson M."/>
            <person name="Roberts A."/>
            <person name="Saif S."/>
            <person name="Shea T."/>
            <person name="Shenoy N."/>
            <person name="Sisk P."/>
            <person name="Stolte C."/>
            <person name="Sykes S."/>
            <person name="Walk T."/>
            <person name="White J."/>
            <person name="Yandava C."/>
            <person name="Haas B."/>
            <person name="Nusbaum C."/>
            <person name="Birren B."/>
        </authorList>
    </citation>
    <scope>NUCLEOTIDE SEQUENCE [LARGE SCALE GENOMIC DNA]</scope>
    <source>
        <strain evidence="3">ATCC 64411 / 73-15</strain>
    </source>
</reference>
<dbReference type="InterPro" id="IPR027417">
    <property type="entry name" value="P-loop_NTPase"/>
</dbReference>
<dbReference type="Gene3D" id="3.40.50.300">
    <property type="entry name" value="P-loop containing nucleotide triphosphate hydrolases"/>
    <property type="match status" value="1"/>
</dbReference>
<dbReference type="EMBL" id="ADBL01001994">
    <property type="status" value="NOT_ANNOTATED_CDS"/>
    <property type="molecule type" value="Genomic_DNA"/>
</dbReference>
<proteinExistence type="predicted"/>
<accession>A0A0C4E6X3</accession>
<dbReference type="AlphaFoldDB" id="A0A0C4E6X3"/>
<reference evidence="1" key="3">
    <citation type="submission" date="2011-03" db="EMBL/GenBank/DDBJ databases">
        <title>Annotation of Magnaporthe poae ATCC 64411.</title>
        <authorList>
            <person name="Ma L.-J."/>
            <person name="Dead R."/>
            <person name="Young S.K."/>
            <person name="Zeng Q."/>
            <person name="Gargeya S."/>
            <person name="Fitzgerald M."/>
            <person name="Haas B."/>
            <person name="Abouelleil A."/>
            <person name="Alvarado L."/>
            <person name="Arachchi H.M."/>
            <person name="Berlin A."/>
            <person name="Brown A."/>
            <person name="Chapman S.B."/>
            <person name="Chen Z."/>
            <person name="Dunbar C."/>
            <person name="Freedman E."/>
            <person name="Gearin G."/>
            <person name="Gellesch M."/>
            <person name="Goldberg J."/>
            <person name="Griggs A."/>
            <person name="Gujja S."/>
            <person name="Heiman D."/>
            <person name="Howarth C."/>
            <person name="Larson L."/>
            <person name="Lui A."/>
            <person name="MacDonald P.J.P."/>
            <person name="Mehta T."/>
            <person name="Montmayeur A."/>
            <person name="Murphy C."/>
            <person name="Neiman D."/>
            <person name="Pearson M."/>
            <person name="Priest M."/>
            <person name="Roberts A."/>
            <person name="Saif S."/>
            <person name="Shea T."/>
            <person name="Shenoy N."/>
            <person name="Sisk P."/>
            <person name="Stolte C."/>
            <person name="Sykes S."/>
            <person name="Yandava C."/>
            <person name="Wortman J."/>
            <person name="Nusbaum C."/>
            <person name="Birren B."/>
        </authorList>
    </citation>
    <scope>NUCLEOTIDE SEQUENCE</scope>
    <source>
        <strain evidence="1">ATCC 64411</strain>
    </source>
</reference>
<reference evidence="2" key="5">
    <citation type="submission" date="2015-06" db="UniProtKB">
        <authorList>
            <consortium name="EnsemblFungi"/>
        </authorList>
    </citation>
    <scope>IDENTIFICATION</scope>
    <source>
        <strain evidence="2">ATCC 64411</strain>
    </source>
</reference>
<reference evidence="1" key="1">
    <citation type="submission" date="2010-05" db="EMBL/GenBank/DDBJ databases">
        <title>The Genome Sequence of Magnaporthe poae strain ATCC 64411.</title>
        <authorList>
            <consortium name="The Broad Institute Genome Sequencing Platform"/>
            <consortium name="Broad Institute Genome Sequencing Center for Infectious Disease"/>
            <person name="Ma L.-J."/>
            <person name="Dead R."/>
            <person name="Young S."/>
            <person name="Zeng Q."/>
            <person name="Koehrsen M."/>
            <person name="Alvarado L."/>
            <person name="Berlin A."/>
            <person name="Chapman S.B."/>
            <person name="Chen Z."/>
            <person name="Freedman E."/>
            <person name="Gellesch M."/>
            <person name="Goldberg J."/>
            <person name="Griggs A."/>
            <person name="Gujja S."/>
            <person name="Heilman E.R."/>
            <person name="Heiman D."/>
            <person name="Hepburn T."/>
            <person name="Howarth C."/>
            <person name="Jen D."/>
            <person name="Larson L."/>
            <person name="Mehta T."/>
            <person name="Neiman D."/>
            <person name="Pearson M."/>
            <person name="Roberts A."/>
            <person name="Saif S."/>
            <person name="Shea T."/>
            <person name="Shenoy N."/>
            <person name="Sisk P."/>
            <person name="Stolte C."/>
            <person name="Sykes S."/>
            <person name="Walk T."/>
            <person name="White J."/>
            <person name="Yandava C."/>
            <person name="Haas B."/>
            <person name="Nusbaum C."/>
            <person name="Birren B."/>
        </authorList>
    </citation>
    <scope>NUCLEOTIDE SEQUENCE</scope>
    <source>
        <strain evidence="1">ATCC 64411</strain>
    </source>
</reference>
<dbReference type="EnsemblFungi" id="MAPG_08272T0">
    <property type="protein sequence ID" value="MAPG_08272T0"/>
    <property type="gene ID" value="MAPG_08272"/>
</dbReference>
<evidence type="ECO:0000313" key="1">
    <source>
        <dbReference type="EMBL" id="KLU89298.1"/>
    </source>
</evidence>
<dbReference type="VEuPathDB" id="FungiDB:MAPG_08272"/>
<organism evidence="2 3">
    <name type="scientific">Magnaporthiopsis poae (strain ATCC 64411 / 73-15)</name>
    <name type="common">Kentucky bluegrass fungus</name>
    <name type="synonym">Magnaporthe poae</name>
    <dbReference type="NCBI Taxonomy" id="644358"/>
    <lineage>
        <taxon>Eukaryota</taxon>
        <taxon>Fungi</taxon>
        <taxon>Dikarya</taxon>
        <taxon>Ascomycota</taxon>
        <taxon>Pezizomycotina</taxon>
        <taxon>Sordariomycetes</taxon>
        <taxon>Sordariomycetidae</taxon>
        <taxon>Magnaporthales</taxon>
        <taxon>Magnaporthaceae</taxon>
        <taxon>Magnaporthiopsis</taxon>
    </lineage>
</organism>
<name>A0A0C4E6X3_MAGP6</name>
<evidence type="ECO:0000313" key="2">
    <source>
        <dbReference type="EnsemblFungi" id="MAPG_08272T0"/>
    </source>
</evidence>
<dbReference type="EMBL" id="GL876972">
    <property type="protein sequence ID" value="KLU89298.1"/>
    <property type="molecule type" value="Genomic_DNA"/>
</dbReference>
<dbReference type="Proteomes" id="UP000011715">
    <property type="component" value="Unassembled WGS sequence"/>
</dbReference>
<reference evidence="2" key="4">
    <citation type="journal article" date="2015" name="G3 (Bethesda)">
        <title>Genome sequences of three phytopathogenic species of the Magnaporthaceae family of fungi.</title>
        <authorList>
            <person name="Okagaki L.H."/>
            <person name="Nunes C.C."/>
            <person name="Sailsbery J."/>
            <person name="Clay B."/>
            <person name="Brown D."/>
            <person name="John T."/>
            <person name="Oh Y."/>
            <person name="Young N."/>
            <person name="Fitzgerald M."/>
            <person name="Haas B.J."/>
            <person name="Zeng Q."/>
            <person name="Young S."/>
            <person name="Adiconis X."/>
            <person name="Fan L."/>
            <person name="Levin J.Z."/>
            <person name="Mitchell T.K."/>
            <person name="Okubara P.A."/>
            <person name="Farman M.L."/>
            <person name="Kohn L.M."/>
            <person name="Birren B."/>
            <person name="Ma L.-J."/>
            <person name="Dean R.A."/>
        </authorList>
    </citation>
    <scope>NUCLEOTIDE SEQUENCE</scope>
    <source>
        <strain evidence="2">ATCC 64411 / 73-15</strain>
    </source>
</reference>
<sequence length="281" mass="32298">MLSSGLNLQHACSDGIIATTLWNANTMLQCIGRLVRIGQTKPTTWHILKVDNTVWSWSDARMYRKISFEVMSRLRVEHLQFPLLKQLIAYEWCAIAFSLEFNPFCWQAEPPQGLRDFNSDRMKRMGEFYSALSDLLMGAQPDAPDTDLKVLRDFVLFLGPAYVDREYQDQRGGRAGQPCAKKNLEGVVTWEYIRQLEKWTQHHCQHYEGRQLFPMIGSPQRDPSIFRKVSKNWDLGHSEDTLLRPLGAADLSAVALEGEHLRAFGDPVEIKRRLDNKSATE</sequence>
<dbReference type="OrthoDB" id="4986691at2759"/>